<dbReference type="Gene3D" id="3.40.30.10">
    <property type="entry name" value="Glutaredoxin"/>
    <property type="match status" value="1"/>
</dbReference>
<organism evidence="4 5">
    <name type="scientific">Fistulifera solaris</name>
    <name type="common">Oleaginous diatom</name>
    <dbReference type="NCBI Taxonomy" id="1519565"/>
    <lineage>
        <taxon>Eukaryota</taxon>
        <taxon>Sar</taxon>
        <taxon>Stramenopiles</taxon>
        <taxon>Ochrophyta</taxon>
        <taxon>Bacillariophyta</taxon>
        <taxon>Bacillariophyceae</taxon>
        <taxon>Bacillariophycidae</taxon>
        <taxon>Naviculales</taxon>
        <taxon>Naviculaceae</taxon>
        <taxon>Fistulifera</taxon>
    </lineage>
</organism>
<evidence type="ECO:0000256" key="2">
    <source>
        <dbReference type="SAM" id="SignalP"/>
    </source>
</evidence>
<proteinExistence type="predicted"/>
<dbReference type="InterPro" id="IPR013766">
    <property type="entry name" value="Thioredoxin_domain"/>
</dbReference>
<evidence type="ECO:0000313" key="4">
    <source>
        <dbReference type="EMBL" id="GAX18321.1"/>
    </source>
</evidence>
<evidence type="ECO:0000256" key="1">
    <source>
        <dbReference type="SAM" id="MobiDB-lite"/>
    </source>
</evidence>
<dbReference type="EMBL" id="BDSP01000127">
    <property type="protein sequence ID" value="GAX18321.1"/>
    <property type="molecule type" value="Genomic_DNA"/>
</dbReference>
<protein>
    <recommendedName>
        <fullName evidence="3">Thioredoxin domain-containing protein</fullName>
    </recommendedName>
</protein>
<feature type="compositionally biased region" description="Acidic residues" evidence="1">
    <location>
        <begin position="553"/>
        <end position="562"/>
    </location>
</feature>
<comment type="caution">
    <text evidence="4">The sequence shown here is derived from an EMBL/GenBank/DDBJ whole genome shotgun (WGS) entry which is preliminary data.</text>
</comment>
<dbReference type="InterPro" id="IPR036249">
    <property type="entry name" value="Thioredoxin-like_sf"/>
</dbReference>
<name>A0A1Z5JX42_FISSO</name>
<keyword evidence="2" id="KW-0732">Signal</keyword>
<feature type="compositionally biased region" description="Basic and acidic residues" evidence="1">
    <location>
        <begin position="541"/>
        <end position="552"/>
    </location>
</feature>
<feature type="signal peptide" evidence="2">
    <location>
        <begin position="1"/>
        <end position="18"/>
    </location>
</feature>
<dbReference type="OrthoDB" id="2121326at2759"/>
<dbReference type="InParanoid" id="A0A1Z5JX42"/>
<dbReference type="CDD" id="cd02947">
    <property type="entry name" value="TRX_family"/>
    <property type="match status" value="1"/>
</dbReference>
<reference evidence="4 5" key="1">
    <citation type="journal article" date="2015" name="Plant Cell">
        <title>Oil accumulation by the oleaginous diatom Fistulifera solaris as revealed by the genome and transcriptome.</title>
        <authorList>
            <person name="Tanaka T."/>
            <person name="Maeda Y."/>
            <person name="Veluchamy A."/>
            <person name="Tanaka M."/>
            <person name="Abida H."/>
            <person name="Marechal E."/>
            <person name="Bowler C."/>
            <person name="Muto M."/>
            <person name="Sunaga Y."/>
            <person name="Tanaka M."/>
            <person name="Yoshino T."/>
            <person name="Taniguchi T."/>
            <person name="Fukuda Y."/>
            <person name="Nemoto M."/>
            <person name="Matsumoto M."/>
            <person name="Wong P.S."/>
            <person name="Aburatani S."/>
            <person name="Fujibuchi W."/>
        </authorList>
    </citation>
    <scope>NUCLEOTIDE SEQUENCE [LARGE SCALE GENOMIC DNA]</scope>
    <source>
        <strain evidence="4 5">JPCC DA0580</strain>
    </source>
</reference>
<dbReference type="Pfam" id="PF00085">
    <property type="entry name" value="Thioredoxin"/>
    <property type="match status" value="1"/>
</dbReference>
<dbReference type="SUPFAM" id="SSF52833">
    <property type="entry name" value="Thioredoxin-like"/>
    <property type="match status" value="1"/>
</dbReference>
<accession>A0A1Z5JX42</accession>
<evidence type="ECO:0000259" key="3">
    <source>
        <dbReference type="Pfam" id="PF00085"/>
    </source>
</evidence>
<keyword evidence="5" id="KW-1185">Reference proteome</keyword>
<feature type="domain" description="Thioredoxin" evidence="3">
    <location>
        <begin position="452"/>
        <end position="515"/>
    </location>
</feature>
<feature type="region of interest" description="Disordered" evidence="1">
    <location>
        <begin position="541"/>
        <end position="562"/>
    </location>
</feature>
<dbReference type="Proteomes" id="UP000198406">
    <property type="component" value="Unassembled WGS sequence"/>
</dbReference>
<sequence>MRSSALAVLALLPSSLLAFSLSSSSQSTSKALRQLSSSTDADAPVLLTDINYKEYWAIVDGAEWRSMERHLKEEGLINTQSFAAALCFATGTTEEGERVVGLRNNASRQLYPSSVARIPMKVSDQLAAQTMQFAWAAVHCLLPTIADIGGSSQSSMISTEPITVAIIGSNDYAQMAARALAALKCQVHVVTTKALKFSESNINVMPPSENEMGFAAKLGKFDALLDTLGDESPSMASFSEETVIDLLKSRHNCQQYVSTVTRQQQLFSEAGMLSGSGRAKAHVEKLAGAQLPQPPAPKQLGTTIQSLLNAGITWPASKIPTSTVKQEDFTATVRGWTMGEYWESSTWPRDIESNARFGFPTTSFSLWMEKTHDEEDEGEMVVRNTSPLLNMLREQKNAPIRDRTPRTKKPVGEATAAARERQEQNPHNILQFQGVRGLQDYIVDGELTGCVFLSAPFCRTCRYLRPQYQRLSRLQKGKRDIVFCQADATGEIGKELGRYLGVDAVPSFILFRKGEVYGFPLSVTKFPSPLLDRALQSLESGKEWDSETIRGNDDDEEEESEQ</sequence>
<evidence type="ECO:0000313" key="5">
    <source>
        <dbReference type="Proteomes" id="UP000198406"/>
    </source>
</evidence>
<feature type="chain" id="PRO_5012984079" description="Thioredoxin domain-containing protein" evidence="2">
    <location>
        <begin position="19"/>
        <end position="562"/>
    </location>
</feature>
<dbReference type="AlphaFoldDB" id="A0A1Z5JX42"/>
<gene>
    <name evidence="4" type="ORF">FisN_23Hh215</name>
</gene>
<feature type="region of interest" description="Disordered" evidence="1">
    <location>
        <begin position="402"/>
        <end position="422"/>
    </location>
</feature>